<comment type="caution">
    <text evidence="1">The sequence shown here is derived from an EMBL/GenBank/DDBJ whole genome shotgun (WGS) entry which is preliminary data.</text>
</comment>
<evidence type="ECO:0000313" key="1">
    <source>
        <dbReference type="EMBL" id="GID48069.1"/>
    </source>
</evidence>
<sequence length="67" mass="7029">MLLPGLAMLDPVAAGPLLADALHDPAPQVRAAALEAVGSAFAEADPYENAWSGRRPGWQLPERSQHG</sequence>
<accession>A0ABQ3WP83</accession>
<dbReference type="EMBL" id="BOMF01000100">
    <property type="protein sequence ID" value="GID48069.1"/>
    <property type="molecule type" value="Genomic_DNA"/>
</dbReference>
<dbReference type="RefSeq" id="WP_204298171.1">
    <property type="nucleotide sequence ID" value="NZ_BAAAGQ010000014.1"/>
</dbReference>
<organism evidence="1">
    <name type="scientific">Actinoplanes campanulatus</name>
    <dbReference type="NCBI Taxonomy" id="113559"/>
    <lineage>
        <taxon>Bacteria</taxon>
        <taxon>Bacillati</taxon>
        <taxon>Actinomycetota</taxon>
        <taxon>Actinomycetes</taxon>
        <taxon>Micromonosporales</taxon>
        <taxon>Micromonosporaceae</taxon>
        <taxon>Actinoplanes</taxon>
    </lineage>
</organism>
<gene>
    <name evidence="1" type="ORF">Aca07nite_53440</name>
</gene>
<name>A0ABQ3WP83_9ACTN</name>
<reference evidence="1" key="1">
    <citation type="submission" date="2021-01" db="EMBL/GenBank/DDBJ databases">
        <title>Whole genome shotgun sequence of Actinoplanes capillaceus NBRC 16408.</title>
        <authorList>
            <person name="Komaki H."/>
            <person name="Tamura T."/>
        </authorList>
    </citation>
    <scope>NUCLEOTIDE SEQUENCE [LARGE SCALE GENOMIC DNA]</scope>
    <source>
        <strain evidence="1">NBRC 16408</strain>
    </source>
</reference>
<evidence type="ECO:0008006" key="2">
    <source>
        <dbReference type="Google" id="ProtNLM"/>
    </source>
</evidence>
<proteinExistence type="predicted"/>
<protein>
    <recommendedName>
        <fullName evidence="2">HEAT repeat-containing protein</fullName>
    </recommendedName>
</protein>